<reference evidence="3 4" key="1">
    <citation type="submission" date="2020-10" db="EMBL/GenBank/DDBJ databases">
        <title>Janibacter indicus TT2 genome sequence.</title>
        <authorList>
            <person name="Lee K."/>
            <person name="Ganzorig M."/>
        </authorList>
    </citation>
    <scope>NUCLEOTIDE SEQUENCE [LARGE SCALE GENOMIC DNA]</scope>
    <source>
        <strain evidence="3 4">TT2</strain>
    </source>
</reference>
<sequence>MSPDPSRNLPARPTLHAGQALDCYLEHAADANHIPPATVMRAITDACDTTRYVLLRPTPRTLEVLSGLTGQSTAALTAATLAAVDGTLLDLSGLDPHHQPSYRAVAARGWAPGQGTQICPRCLAETGTWDISWRIPTTTVCLRHRSYLLSTCPGCQRPFRATRSTLLRPIGAKTRCGNALGRRGHYCPTDLSTLPMEPADPGCVDRQARTQAQSLVARPPQVFGEGTTAHRFMADVHGLTALLLHIATATTRPGLLPEWAGQVHAETHTQQRAPRWGLKLPADISTRSRALTTTADILTSSGLEEAITRFAPWVEAIPRTPDGLLGWIGDHTRHTSSTTRLVMATHAPRRRLSRLLDATPPLTVSTEQIPQVLPVELYEEHLGILFTSRPETIQLFASLAMALTHPGITTWAEAAQALGLPPDLGPRCAAAAAASQTASPAAVLTAIAAAAIDLDGRDYRALEAKVRALTESSSWFTTWARNHRPGTRAASQTLVIQCLWTHVAHAHPATAPDASPARARRFAATLDSDQQSSLHQVVHHLTSVTHWGSPQANHTTGPTRAPTTSIAHSERKAQRHASDQGRTQRLQEDACH</sequence>
<accession>A0A7L9J1C6</accession>
<feature type="domain" description="TniQ" evidence="2">
    <location>
        <begin position="10"/>
        <end position="147"/>
    </location>
</feature>
<dbReference type="Proteomes" id="UP000593998">
    <property type="component" value="Chromosome"/>
</dbReference>
<feature type="compositionally biased region" description="Polar residues" evidence="1">
    <location>
        <begin position="545"/>
        <end position="567"/>
    </location>
</feature>
<dbReference type="Pfam" id="PF06527">
    <property type="entry name" value="TniQ"/>
    <property type="match status" value="1"/>
</dbReference>
<protein>
    <submittedName>
        <fullName evidence="3">TniQ family protein</fullName>
    </submittedName>
</protein>
<proteinExistence type="predicted"/>
<dbReference type="RefSeq" id="WP_192911151.1">
    <property type="nucleotide sequence ID" value="NZ_CP062789.1"/>
</dbReference>
<dbReference type="AlphaFoldDB" id="A0A7L9J1C6"/>
<feature type="compositionally biased region" description="Basic and acidic residues" evidence="1">
    <location>
        <begin position="568"/>
        <end position="579"/>
    </location>
</feature>
<gene>
    <name evidence="3" type="ORF">IGS73_17505</name>
</gene>
<organism evidence="3 4">
    <name type="scientific">Janibacter indicus</name>
    <dbReference type="NCBI Taxonomy" id="857417"/>
    <lineage>
        <taxon>Bacteria</taxon>
        <taxon>Bacillati</taxon>
        <taxon>Actinomycetota</taxon>
        <taxon>Actinomycetes</taxon>
        <taxon>Micrococcales</taxon>
        <taxon>Intrasporangiaceae</taxon>
        <taxon>Janibacter</taxon>
    </lineage>
</organism>
<evidence type="ECO:0000313" key="3">
    <source>
        <dbReference type="EMBL" id="QOK22803.1"/>
    </source>
</evidence>
<evidence type="ECO:0000256" key="1">
    <source>
        <dbReference type="SAM" id="MobiDB-lite"/>
    </source>
</evidence>
<name>A0A7L9J1C6_9MICO</name>
<evidence type="ECO:0000259" key="2">
    <source>
        <dbReference type="Pfam" id="PF06527"/>
    </source>
</evidence>
<dbReference type="EMBL" id="CP062789">
    <property type="protein sequence ID" value="QOK22803.1"/>
    <property type="molecule type" value="Genomic_DNA"/>
</dbReference>
<dbReference type="InterPro" id="IPR009492">
    <property type="entry name" value="TniQ"/>
</dbReference>
<evidence type="ECO:0000313" key="4">
    <source>
        <dbReference type="Proteomes" id="UP000593998"/>
    </source>
</evidence>
<feature type="region of interest" description="Disordered" evidence="1">
    <location>
        <begin position="545"/>
        <end position="592"/>
    </location>
</feature>